<proteinExistence type="predicted"/>
<feature type="region of interest" description="Disordered" evidence="1">
    <location>
        <begin position="239"/>
        <end position="270"/>
    </location>
</feature>
<feature type="region of interest" description="Disordered" evidence="1">
    <location>
        <begin position="1"/>
        <end position="28"/>
    </location>
</feature>
<evidence type="ECO:0000256" key="1">
    <source>
        <dbReference type="SAM" id="MobiDB-lite"/>
    </source>
</evidence>
<keyword evidence="2" id="KW-1133">Transmembrane helix</keyword>
<feature type="transmembrane region" description="Helical" evidence="2">
    <location>
        <begin position="554"/>
        <end position="576"/>
    </location>
</feature>
<keyword evidence="2" id="KW-0472">Membrane</keyword>
<feature type="compositionally biased region" description="Basic and acidic residues" evidence="1">
    <location>
        <begin position="239"/>
        <end position="248"/>
    </location>
</feature>
<dbReference type="RefSeq" id="WP_349966919.1">
    <property type="nucleotide sequence ID" value="NZ_CP157942.1"/>
</dbReference>
<name>A0AAU7Q2L4_9RICK</name>
<accession>A0AAU7Q2L4</accession>
<feature type="transmembrane region" description="Helical" evidence="2">
    <location>
        <begin position="375"/>
        <end position="394"/>
    </location>
</feature>
<feature type="region of interest" description="Disordered" evidence="1">
    <location>
        <begin position="291"/>
        <end position="353"/>
    </location>
</feature>
<feature type="region of interest" description="Disordered" evidence="1">
    <location>
        <begin position="141"/>
        <end position="194"/>
    </location>
</feature>
<organism evidence="4">
    <name type="scientific">Wolbachia endosymbiont of Armadillidium arcangelii</name>
    <dbReference type="NCBI Taxonomy" id="3158571"/>
    <lineage>
        <taxon>Bacteria</taxon>
        <taxon>Pseudomonadati</taxon>
        <taxon>Pseudomonadota</taxon>
        <taxon>Alphaproteobacteria</taxon>
        <taxon>Rickettsiales</taxon>
        <taxon>Anaplasmataceae</taxon>
        <taxon>Wolbachieae</taxon>
        <taxon>Wolbachia</taxon>
    </lineage>
</organism>
<feature type="compositionally biased region" description="Basic and acidic residues" evidence="1">
    <location>
        <begin position="343"/>
        <end position="353"/>
    </location>
</feature>
<feature type="transmembrane region" description="Helical" evidence="2">
    <location>
        <begin position="513"/>
        <end position="534"/>
    </location>
</feature>
<feature type="compositionally biased region" description="Polar residues" evidence="1">
    <location>
        <begin position="297"/>
        <end position="342"/>
    </location>
</feature>
<feature type="compositionally biased region" description="Polar residues" evidence="1">
    <location>
        <begin position="141"/>
        <end position="150"/>
    </location>
</feature>
<feature type="compositionally biased region" description="Basic and acidic residues" evidence="1">
    <location>
        <begin position="257"/>
        <end position="270"/>
    </location>
</feature>
<reference evidence="4" key="1">
    <citation type="submission" date="2024-06" db="EMBL/GenBank/DDBJ databases">
        <authorList>
            <person name="Dussert Y."/>
            <person name="Peccoud J."/>
            <person name="Pigeault R."/>
        </authorList>
    </citation>
    <scope>NUCLEOTIDE SEQUENCE</scope>
    <source>
        <strain evidence="4">WArc</strain>
    </source>
</reference>
<dbReference type="EMBL" id="CP157942">
    <property type="protein sequence ID" value="XBS66542.1"/>
    <property type="molecule type" value="Genomic_DNA"/>
</dbReference>
<evidence type="ECO:0000256" key="2">
    <source>
        <dbReference type="SAM" id="Phobius"/>
    </source>
</evidence>
<gene>
    <name evidence="4" type="ORF">ABLO99_00670</name>
    <name evidence="3" type="ORF">ABLO99_04545</name>
</gene>
<dbReference type="EMBL" id="CP157942">
    <property type="protein sequence ID" value="XBS67248.1"/>
    <property type="molecule type" value="Genomic_DNA"/>
</dbReference>
<dbReference type="AlphaFoldDB" id="A0AAU7Q2L4"/>
<feature type="transmembrane region" description="Helical" evidence="2">
    <location>
        <begin position="400"/>
        <end position="424"/>
    </location>
</feature>
<evidence type="ECO:0000313" key="3">
    <source>
        <dbReference type="EMBL" id="XBS66542.1"/>
    </source>
</evidence>
<sequence length="645" mass="71805">MNQEKTLAGVVTSQTNNEASFSEEVENNVSNSTLSVKERIELFEKGTKQTPIIKEKHMKQTCGSHDLKQCNTEYKAAFSNVISNGSDGSITLGMDEAGADQFDALSVLDKSEDTEDEFNAVCEANGIEYNRPYSLDQFEAASNTSSNPKIDNTKEMQKEEEDKELGDKPKPLPRNGMLEKDNIRNVAPPSPRTAENHRLSIIQNIAPPKLPHSSFQLNGEKCDEQEAIGEPMYATIDKNKKFSKRGLDGEINDQSPEMEKSNSEETSIKKGSEDIIGEPVDLNTKFLKKSLEGSDSGIDNRSAEMTRSNSQVTEMSESCGNQGWENMSLNHDSPVTLSTSSSEKSDNEETPLIKKEKKTNRILPRVKYAVQQKEFIIFGIAAVALSVSAALVYLQDKAQFIAFFANSVIYVTIPILAVALLVAISPIFCGIKQFRDTEECQIGRKNANETLNQVREYQSKDKVIKSVKLEYGNGTHSHFTLNAWEGKNNFINIDDKVISRRNKVESVIKDRPLFTALLSSLVAANIVLPLLLYVEGGINSVQKFYQNALINNVGLSLLIGSSILALSVIFLGVHYYRKTNCTNLVYCEERIEPEKVNGKFIEEIKEARTKVLEENHSKDAKCSSLTLEQVVVESHNYKDAIYSIS</sequence>
<protein>
    <submittedName>
        <fullName evidence="4">Uncharacterized protein</fullName>
    </submittedName>
</protein>
<feature type="compositionally biased region" description="Polar residues" evidence="1">
    <location>
        <begin position="1"/>
        <end position="20"/>
    </location>
</feature>
<evidence type="ECO:0000313" key="4">
    <source>
        <dbReference type="EMBL" id="XBS67248.1"/>
    </source>
</evidence>
<keyword evidence="2" id="KW-0812">Transmembrane</keyword>